<sequence length="81" mass="8910">MQKVIICDTFICSDDDTSAMNALTPRSRSERQTKTLRKSVLFCPDCDRAAPLDDWSHTDDAGDETVSCPDCEASLAVVRIA</sequence>
<dbReference type="Gene3D" id="2.20.28.160">
    <property type="match status" value="1"/>
</dbReference>
<dbReference type="AlphaFoldDB" id="M0DIF9"/>
<feature type="domain" description="DUF8106" evidence="1">
    <location>
        <begin position="37"/>
        <end position="75"/>
    </location>
</feature>
<accession>M0DIF9</accession>
<dbReference type="InParanoid" id="M0DIF9"/>
<comment type="caution">
    <text evidence="2">The sequence shown here is derived from an EMBL/GenBank/DDBJ whole genome shotgun (WGS) entry which is preliminary data.</text>
</comment>
<protein>
    <recommendedName>
        <fullName evidence="1">DUF8106 domain-containing protein</fullName>
    </recommendedName>
</protein>
<dbReference type="Proteomes" id="UP000011513">
    <property type="component" value="Unassembled WGS sequence"/>
</dbReference>
<organism evidence="2 3">
    <name type="scientific">Halogeometricum pallidum JCM 14848</name>
    <dbReference type="NCBI Taxonomy" id="1227487"/>
    <lineage>
        <taxon>Archaea</taxon>
        <taxon>Methanobacteriati</taxon>
        <taxon>Methanobacteriota</taxon>
        <taxon>Stenosarchaea group</taxon>
        <taxon>Halobacteria</taxon>
        <taxon>Halobacteriales</taxon>
        <taxon>Haloferacaceae</taxon>
        <taxon>Halogeometricum</taxon>
    </lineage>
</organism>
<gene>
    <name evidence="2" type="ORF">C474_00035</name>
</gene>
<dbReference type="EMBL" id="AOIV01000001">
    <property type="protein sequence ID" value="ELZ35291.1"/>
    <property type="molecule type" value="Genomic_DNA"/>
</dbReference>
<keyword evidence="3" id="KW-1185">Reference proteome</keyword>
<dbReference type="Pfam" id="PF26408">
    <property type="entry name" value="DUF8106"/>
    <property type="match status" value="1"/>
</dbReference>
<reference evidence="2 3" key="1">
    <citation type="journal article" date="2014" name="PLoS Genet.">
        <title>Phylogenetically driven sequencing of extremely halophilic archaea reveals strategies for static and dynamic osmo-response.</title>
        <authorList>
            <person name="Becker E.A."/>
            <person name="Seitzer P.M."/>
            <person name="Tritt A."/>
            <person name="Larsen D."/>
            <person name="Krusor M."/>
            <person name="Yao A.I."/>
            <person name="Wu D."/>
            <person name="Madern D."/>
            <person name="Eisen J.A."/>
            <person name="Darling A.E."/>
            <person name="Facciotti M.T."/>
        </authorList>
    </citation>
    <scope>NUCLEOTIDE SEQUENCE [LARGE SCALE GENOMIC DNA]</scope>
    <source>
        <strain evidence="2 3">JCM 14848</strain>
    </source>
</reference>
<dbReference type="InterPro" id="IPR058419">
    <property type="entry name" value="DUF8106"/>
</dbReference>
<evidence type="ECO:0000313" key="2">
    <source>
        <dbReference type="EMBL" id="ELZ35291.1"/>
    </source>
</evidence>
<name>M0DIF9_HALPD</name>
<proteinExistence type="predicted"/>
<evidence type="ECO:0000313" key="3">
    <source>
        <dbReference type="Proteomes" id="UP000011513"/>
    </source>
</evidence>
<evidence type="ECO:0000259" key="1">
    <source>
        <dbReference type="Pfam" id="PF26408"/>
    </source>
</evidence>